<evidence type="ECO:0000256" key="9">
    <source>
        <dbReference type="HAMAP-Rule" id="MF_03113"/>
    </source>
</evidence>
<feature type="chain" id="PRO_5009133865" description="Golgi to ER traffic protein 1" evidence="10">
    <location>
        <begin position="20"/>
        <end position="172"/>
    </location>
</feature>
<dbReference type="PANTHER" id="PTHR42650">
    <property type="entry name" value="TAIL-ANCHORED PROTEIN INSERTION RECEPTOR WRB"/>
    <property type="match status" value="1"/>
</dbReference>
<dbReference type="GO" id="GO:0000139">
    <property type="term" value="C:Golgi membrane"/>
    <property type="evidence" value="ECO:0007669"/>
    <property type="project" value="UniProtKB-SubCell"/>
</dbReference>
<comment type="subcellular location">
    <subcellularLocation>
        <location evidence="9">Endoplasmic reticulum membrane</location>
        <topology evidence="9">Multi-pass membrane protein</topology>
    </subcellularLocation>
    <subcellularLocation>
        <location evidence="9">Golgi apparatus membrane</location>
        <topology evidence="9">Multi-pass membrane protein</topology>
    </subcellularLocation>
</comment>
<comment type="function">
    <text evidence="9">Required for the post-translational delivery of tail-anchored (TA) proteins to the endoplasmic reticulum. Together with GET2, acts as a membrane receptor for soluble GET3, which recognizes and selectively binds the transmembrane domain of TA proteins in the cytosol. The GET complex cooperates with the HDEL receptor ERD2 to mediate the ATP-dependent retrieval of resident ER proteins that contain a C-terminal H-D-E-L retention signal from the Golgi to the ER.</text>
</comment>
<protein>
    <recommendedName>
        <fullName evidence="9">Golgi to ER traffic protein 1</fullName>
    </recommendedName>
    <alternativeName>
        <fullName evidence="9">Guided entry of tail-anchored proteins 1</fullName>
    </alternativeName>
</protein>
<dbReference type="STRING" id="857566.A0A1E3PJR1"/>
<evidence type="ECO:0000256" key="8">
    <source>
        <dbReference type="ARBA" id="ARBA00023136"/>
    </source>
</evidence>
<sequence length="172" mass="19610">MVNLFILVIVLSIAQKLISLIGKDVICDFLWDIYIQVAPLAQLTKLRAVQKKAIQTHAAMQNTSTKDEFAKWAKLDREYSKLKKSIEEINDSLGSSKTSFKRFIKSLIFISTTGVKVFLRIWYRKQPVFWLPQGAFPYYIEWVLAFPSAPTGSVAVGSWIFIVDRALDALFS</sequence>
<dbReference type="Gene3D" id="1.10.287.660">
    <property type="entry name" value="Helix hairpin bin"/>
    <property type="match status" value="1"/>
</dbReference>
<keyword evidence="4 9" id="KW-0256">Endoplasmic reticulum</keyword>
<reference evidence="11 12" key="1">
    <citation type="journal article" date="2016" name="Proc. Natl. Acad. Sci. U.S.A.">
        <title>Comparative genomics of biotechnologically important yeasts.</title>
        <authorList>
            <person name="Riley R."/>
            <person name="Haridas S."/>
            <person name="Wolfe K.H."/>
            <person name="Lopes M.R."/>
            <person name="Hittinger C.T."/>
            <person name="Goeker M."/>
            <person name="Salamov A.A."/>
            <person name="Wisecaver J.H."/>
            <person name="Long T.M."/>
            <person name="Calvey C.H."/>
            <person name="Aerts A.L."/>
            <person name="Barry K.W."/>
            <person name="Choi C."/>
            <person name="Clum A."/>
            <person name="Coughlan A.Y."/>
            <person name="Deshpande S."/>
            <person name="Douglass A.P."/>
            <person name="Hanson S.J."/>
            <person name="Klenk H.-P."/>
            <person name="LaButti K.M."/>
            <person name="Lapidus A."/>
            <person name="Lindquist E.A."/>
            <person name="Lipzen A.M."/>
            <person name="Meier-Kolthoff J.P."/>
            <person name="Ohm R.A."/>
            <person name="Otillar R.P."/>
            <person name="Pangilinan J.L."/>
            <person name="Peng Y."/>
            <person name="Rokas A."/>
            <person name="Rosa C.A."/>
            <person name="Scheuner C."/>
            <person name="Sibirny A.A."/>
            <person name="Slot J.C."/>
            <person name="Stielow J.B."/>
            <person name="Sun H."/>
            <person name="Kurtzman C.P."/>
            <person name="Blackwell M."/>
            <person name="Grigoriev I.V."/>
            <person name="Jeffries T.W."/>
        </authorList>
    </citation>
    <scope>NUCLEOTIDE SEQUENCE [LARGE SCALE GENOMIC DNA]</scope>
    <source>
        <strain evidence="11 12">DSM 6958</strain>
    </source>
</reference>
<keyword evidence="2 9" id="KW-0813">Transport</keyword>
<dbReference type="InterPro" id="IPR028945">
    <property type="entry name" value="Get1"/>
</dbReference>
<organism evidence="11 12">
    <name type="scientific">Nadsonia fulvescens var. elongata DSM 6958</name>
    <dbReference type="NCBI Taxonomy" id="857566"/>
    <lineage>
        <taxon>Eukaryota</taxon>
        <taxon>Fungi</taxon>
        <taxon>Dikarya</taxon>
        <taxon>Ascomycota</taxon>
        <taxon>Saccharomycotina</taxon>
        <taxon>Dipodascomycetes</taxon>
        <taxon>Dipodascales</taxon>
        <taxon>Dipodascales incertae sedis</taxon>
        <taxon>Nadsonia</taxon>
    </lineage>
</organism>
<feature type="topological domain" description="Cytoplasmic" evidence="9">
    <location>
        <begin position="170"/>
        <end position="172"/>
    </location>
</feature>
<keyword evidence="9" id="KW-0333">Golgi apparatus</keyword>
<comment type="similarity">
    <text evidence="1 9">Belongs to the WRB/GET1 family.</text>
</comment>
<evidence type="ECO:0000256" key="5">
    <source>
        <dbReference type="ARBA" id="ARBA00022892"/>
    </source>
</evidence>
<evidence type="ECO:0000256" key="3">
    <source>
        <dbReference type="ARBA" id="ARBA00022692"/>
    </source>
</evidence>
<evidence type="ECO:0000256" key="10">
    <source>
        <dbReference type="SAM" id="SignalP"/>
    </source>
</evidence>
<dbReference type="OrthoDB" id="69461at2759"/>
<keyword evidence="7" id="KW-0175">Coiled coil</keyword>
<dbReference type="GO" id="GO:0016192">
    <property type="term" value="P:vesicle-mediated transport"/>
    <property type="evidence" value="ECO:0007669"/>
    <property type="project" value="UniProtKB-KW"/>
</dbReference>
<keyword evidence="8 9" id="KW-0472">Membrane</keyword>
<evidence type="ECO:0000256" key="6">
    <source>
        <dbReference type="ARBA" id="ARBA00022989"/>
    </source>
</evidence>
<dbReference type="PANTHER" id="PTHR42650:SF1">
    <property type="entry name" value="GUIDED ENTRY OF TAIL-ANCHORED PROTEINS FACTOR 1"/>
    <property type="match status" value="1"/>
</dbReference>
<dbReference type="Pfam" id="PF04420">
    <property type="entry name" value="CHD5"/>
    <property type="match status" value="1"/>
</dbReference>
<evidence type="ECO:0000256" key="7">
    <source>
        <dbReference type="ARBA" id="ARBA00023054"/>
    </source>
</evidence>
<dbReference type="GO" id="GO:0071816">
    <property type="term" value="P:tail-anchored membrane protein insertion into ER membrane"/>
    <property type="evidence" value="ECO:0007669"/>
    <property type="project" value="InterPro"/>
</dbReference>
<keyword evidence="3 9" id="KW-0812">Transmembrane</keyword>
<gene>
    <name evidence="9" type="primary">GET1</name>
    <name evidence="11" type="ORF">NADFUDRAFT_46317</name>
</gene>
<feature type="topological domain" description="Lumenal" evidence="9">
    <location>
        <begin position="1"/>
        <end position="4"/>
    </location>
</feature>
<keyword evidence="5 9" id="KW-0931">ER-Golgi transport</keyword>
<feature type="signal peptide" evidence="10">
    <location>
        <begin position="1"/>
        <end position="19"/>
    </location>
</feature>
<evidence type="ECO:0000313" key="12">
    <source>
        <dbReference type="Proteomes" id="UP000095009"/>
    </source>
</evidence>
<keyword evidence="6 9" id="KW-1133">Transmembrane helix</keyword>
<comment type="caution">
    <text evidence="9">Lacks conserved residue(s) required for the propagation of feature annotation.</text>
</comment>
<accession>A0A1E3PJR1</accession>
<dbReference type="EMBL" id="KV454409">
    <property type="protein sequence ID" value="ODQ65651.1"/>
    <property type="molecule type" value="Genomic_DNA"/>
</dbReference>
<proteinExistence type="inferred from homology"/>
<dbReference type="Proteomes" id="UP000095009">
    <property type="component" value="Unassembled WGS sequence"/>
</dbReference>
<dbReference type="InterPro" id="IPR029012">
    <property type="entry name" value="Helix_hairpin_bin_sf"/>
</dbReference>
<dbReference type="GO" id="GO:0005789">
    <property type="term" value="C:endoplasmic reticulum membrane"/>
    <property type="evidence" value="ECO:0007669"/>
    <property type="project" value="UniProtKB-SubCell"/>
</dbReference>
<evidence type="ECO:0000256" key="4">
    <source>
        <dbReference type="ARBA" id="ARBA00022824"/>
    </source>
</evidence>
<dbReference type="GO" id="GO:0043529">
    <property type="term" value="C:GET complex"/>
    <property type="evidence" value="ECO:0007669"/>
    <property type="project" value="UniProtKB-UniRule"/>
</dbReference>
<evidence type="ECO:0000256" key="2">
    <source>
        <dbReference type="ARBA" id="ARBA00022448"/>
    </source>
</evidence>
<dbReference type="HAMAP" id="MF_03113">
    <property type="entry name" value="Get1"/>
    <property type="match status" value="1"/>
</dbReference>
<dbReference type="GO" id="GO:0043495">
    <property type="term" value="F:protein-membrane adaptor activity"/>
    <property type="evidence" value="ECO:0007669"/>
    <property type="project" value="TreeGrafter"/>
</dbReference>
<keyword evidence="12" id="KW-1185">Reference proteome</keyword>
<evidence type="ECO:0000313" key="11">
    <source>
        <dbReference type="EMBL" id="ODQ65651.1"/>
    </source>
</evidence>
<dbReference type="InterPro" id="IPR027538">
    <property type="entry name" value="Get1_fungi"/>
</dbReference>
<name>A0A1E3PJR1_9ASCO</name>
<comment type="subunit">
    <text evidence="9">Component of the Golgi to ER traffic (GET) complex, which is composed of GET1, GET2 and GET3. Within the complex, GET1 and GET2 form a heterotetramer which is stabilized by phosphatidylinositol binding and which binds to the GET3 homodimer.</text>
</comment>
<keyword evidence="10" id="KW-0732">Signal</keyword>
<evidence type="ECO:0000256" key="1">
    <source>
        <dbReference type="ARBA" id="ARBA00010799"/>
    </source>
</evidence>
<dbReference type="AlphaFoldDB" id="A0A1E3PJR1"/>